<dbReference type="CDD" id="cd13138">
    <property type="entry name" value="MATE_yoeA_like"/>
    <property type="match status" value="1"/>
</dbReference>
<keyword evidence="8 13" id="KW-0812">Transmembrane</keyword>
<evidence type="ECO:0000256" key="12">
    <source>
        <dbReference type="ARBA" id="ARBA00031636"/>
    </source>
</evidence>
<dbReference type="InterPro" id="IPR048279">
    <property type="entry name" value="MdtK-like"/>
</dbReference>
<feature type="transmembrane region" description="Helical" evidence="13">
    <location>
        <begin position="71"/>
        <end position="97"/>
    </location>
</feature>
<comment type="subcellular location">
    <subcellularLocation>
        <location evidence="2">Cell membrane</location>
        <topology evidence="2">Multi-pass membrane protein</topology>
    </subcellularLocation>
</comment>
<dbReference type="InterPro" id="IPR050222">
    <property type="entry name" value="MATE_MdtK"/>
</dbReference>
<evidence type="ECO:0000256" key="3">
    <source>
        <dbReference type="ARBA" id="ARBA00010199"/>
    </source>
</evidence>
<evidence type="ECO:0000256" key="5">
    <source>
        <dbReference type="ARBA" id="ARBA00022448"/>
    </source>
</evidence>
<dbReference type="AlphaFoldDB" id="E6MIT7"/>
<evidence type="ECO:0000313" key="14">
    <source>
        <dbReference type="EMBL" id="EFV00962.1"/>
    </source>
</evidence>
<dbReference type="Proteomes" id="UP000004754">
    <property type="component" value="Unassembled WGS sequence"/>
</dbReference>
<feature type="transmembrane region" description="Helical" evidence="13">
    <location>
        <begin position="117"/>
        <end position="137"/>
    </location>
</feature>
<evidence type="ECO:0000256" key="4">
    <source>
        <dbReference type="ARBA" id="ARBA00020268"/>
    </source>
</evidence>
<dbReference type="GO" id="GO:0042910">
    <property type="term" value="F:xenobiotic transmembrane transporter activity"/>
    <property type="evidence" value="ECO:0007669"/>
    <property type="project" value="InterPro"/>
</dbReference>
<keyword evidence="5" id="KW-0813">Transport</keyword>
<sequence>MGSSLIQQLYNTVDLMFVGNIVGKEASAAVGSTSLLTVCILGFFMGMGVGVGVITAHAFGARQDKALKNTIHTAIGLAVALSVVATAIGLAICPFFLKWMHVPERITGLALTYIRLYLLGMFAIVCYNVATGIIRALGNARSPLIYAIIGGLVNVGADALLMSVFRMGIAGAALATVLSQALSAALALRYLCRLPDRWRLELRKITIDWALTRRIMRLAIPEAIRSMLMTFANILIQTGINGLGVSSMAAYAAYGKVEGFIYFPQWSVGQANTTFVSQNLGAGNLKRTERSTKVALAMGIGITLITSGIAILAAYPIFRAFSADPWVIEISVRSARAAYGLYFLYAIVEVLAGAIRGSGTTTPPMVITMVTLCGFRVLILNIALHYLHTLNQIVGIVFPATWGIAAMSFAIYYFSGLWKRNKIFQAAAAPSDPR</sequence>
<comment type="caution">
    <text evidence="14">The sequence shown here is derived from an EMBL/GenBank/DDBJ whole genome shotgun (WGS) entry which is preliminary data.</text>
</comment>
<keyword evidence="9 13" id="KW-1133">Transmembrane helix</keyword>
<comment type="similarity">
    <text evidence="3">Belongs to the multi antimicrobial extrusion (MATE) (TC 2.A.66.1) family.</text>
</comment>
<dbReference type="Pfam" id="PF01554">
    <property type="entry name" value="MatE"/>
    <property type="match status" value="2"/>
</dbReference>
<evidence type="ECO:0000256" key="2">
    <source>
        <dbReference type="ARBA" id="ARBA00004651"/>
    </source>
</evidence>
<feature type="transmembrane region" description="Helical" evidence="13">
    <location>
        <begin position="294"/>
        <end position="317"/>
    </location>
</feature>
<dbReference type="GO" id="GO:0015297">
    <property type="term" value="F:antiporter activity"/>
    <property type="evidence" value="ECO:0007669"/>
    <property type="project" value="UniProtKB-KW"/>
</dbReference>
<feature type="transmembrane region" description="Helical" evidence="13">
    <location>
        <begin position="393"/>
        <end position="414"/>
    </location>
</feature>
<evidence type="ECO:0000313" key="15">
    <source>
        <dbReference type="Proteomes" id="UP000004754"/>
    </source>
</evidence>
<proteinExistence type="inferred from homology"/>
<name>E6MIT7_9FIRM</name>
<evidence type="ECO:0000256" key="7">
    <source>
        <dbReference type="ARBA" id="ARBA00022475"/>
    </source>
</evidence>
<evidence type="ECO:0000256" key="8">
    <source>
        <dbReference type="ARBA" id="ARBA00022692"/>
    </source>
</evidence>
<reference evidence="14 15" key="1">
    <citation type="submission" date="2010-12" db="EMBL/GenBank/DDBJ databases">
        <authorList>
            <person name="Muzny D."/>
            <person name="Qin X."/>
            <person name="Deng J."/>
            <person name="Jiang H."/>
            <person name="Liu Y."/>
            <person name="Qu J."/>
            <person name="Song X.-Z."/>
            <person name="Zhang L."/>
            <person name="Thornton R."/>
            <person name="Coyle M."/>
            <person name="Francisco L."/>
            <person name="Jackson L."/>
            <person name="Javaid M."/>
            <person name="Korchina V."/>
            <person name="Kovar C."/>
            <person name="Mata R."/>
            <person name="Mathew T."/>
            <person name="Ngo R."/>
            <person name="Nguyen L."/>
            <person name="Nguyen N."/>
            <person name="Okwuonu G."/>
            <person name="Ongeri F."/>
            <person name="Pham C."/>
            <person name="Simmons D."/>
            <person name="Wilczek-Boney K."/>
            <person name="Hale W."/>
            <person name="Jakkamsetti A."/>
            <person name="Pham P."/>
            <person name="Ruth R."/>
            <person name="San Lucas F."/>
            <person name="Warren J."/>
            <person name="Zhang J."/>
            <person name="Zhao Z."/>
            <person name="Zhou C."/>
            <person name="Zhu D."/>
            <person name="Lee S."/>
            <person name="Bess C."/>
            <person name="Blankenburg K."/>
            <person name="Forbes L."/>
            <person name="Fu Q."/>
            <person name="Gubbala S."/>
            <person name="Hirani K."/>
            <person name="Jayaseelan J.C."/>
            <person name="Lara F."/>
            <person name="Munidasa M."/>
            <person name="Palculict T."/>
            <person name="Patil S."/>
            <person name="Pu L.-L."/>
            <person name="Saada N."/>
            <person name="Tang L."/>
            <person name="Weissenberger G."/>
            <person name="Zhu Y."/>
            <person name="Hemphill L."/>
            <person name="Shang Y."/>
            <person name="Youmans B."/>
            <person name="Ayvaz T."/>
            <person name="Ross M."/>
            <person name="Santibanez J."/>
            <person name="Aqrawi P."/>
            <person name="Gross S."/>
            <person name="Joshi V."/>
            <person name="Fowler G."/>
            <person name="Nazareth L."/>
            <person name="Reid J."/>
            <person name="Worley K."/>
            <person name="Petrosino J."/>
            <person name="Highlander S."/>
            <person name="Gibbs R."/>
        </authorList>
    </citation>
    <scope>NUCLEOTIDE SEQUENCE [LARGE SCALE GENOMIC DNA]</scope>
    <source>
        <strain evidence="14 15">ATCC 23263</strain>
    </source>
</reference>
<feature type="transmembrane region" description="Helical" evidence="13">
    <location>
        <begin position="144"/>
        <end position="165"/>
    </location>
</feature>
<keyword evidence="7" id="KW-1003">Cell membrane</keyword>
<keyword evidence="6" id="KW-0050">Antiport</keyword>
<protein>
    <recommendedName>
        <fullName evidence="4">Probable multidrug resistance protein NorM</fullName>
    </recommendedName>
    <alternativeName>
        <fullName evidence="12">Multidrug-efflux transporter</fullName>
    </alternativeName>
</protein>
<feature type="transmembrane region" description="Helical" evidence="13">
    <location>
        <begin position="171"/>
        <end position="192"/>
    </location>
</feature>
<evidence type="ECO:0000256" key="6">
    <source>
        <dbReference type="ARBA" id="ARBA00022449"/>
    </source>
</evidence>
<comment type="function">
    <text evidence="1">Multidrug efflux pump.</text>
</comment>
<dbReference type="InterPro" id="IPR002528">
    <property type="entry name" value="MATE_fam"/>
</dbReference>
<organism evidence="14 15">
    <name type="scientific">Pseudoramibacter alactolyticus ATCC 23263</name>
    <dbReference type="NCBI Taxonomy" id="887929"/>
    <lineage>
        <taxon>Bacteria</taxon>
        <taxon>Bacillati</taxon>
        <taxon>Bacillota</taxon>
        <taxon>Clostridia</taxon>
        <taxon>Eubacteriales</taxon>
        <taxon>Eubacteriaceae</taxon>
        <taxon>Pseudoramibacter</taxon>
    </lineage>
</organism>
<dbReference type="EMBL" id="AEQN01000024">
    <property type="protein sequence ID" value="EFV00962.1"/>
    <property type="molecule type" value="Genomic_DNA"/>
</dbReference>
<dbReference type="RefSeq" id="WP_006599344.1">
    <property type="nucleotide sequence ID" value="NZ_GL622359.1"/>
</dbReference>
<evidence type="ECO:0000256" key="9">
    <source>
        <dbReference type="ARBA" id="ARBA00022989"/>
    </source>
</evidence>
<dbReference type="STRING" id="887929.HMP0721_1922"/>
<keyword evidence="10" id="KW-0406">Ion transport</keyword>
<gene>
    <name evidence="14" type="ORF">HMP0721_1922</name>
</gene>
<feature type="transmembrane region" description="Helical" evidence="13">
    <location>
        <begin position="367"/>
        <end position="387"/>
    </location>
</feature>
<accession>E6MIT7</accession>
<keyword evidence="15" id="KW-1185">Reference proteome</keyword>
<evidence type="ECO:0000256" key="10">
    <source>
        <dbReference type="ARBA" id="ARBA00023065"/>
    </source>
</evidence>
<dbReference type="PANTHER" id="PTHR43298">
    <property type="entry name" value="MULTIDRUG RESISTANCE PROTEIN NORM-RELATED"/>
    <property type="match status" value="1"/>
</dbReference>
<dbReference type="PIRSF" id="PIRSF006603">
    <property type="entry name" value="DinF"/>
    <property type="match status" value="1"/>
</dbReference>
<evidence type="ECO:0000256" key="11">
    <source>
        <dbReference type="ARBA" id="ARBA00023136"/>
    </source>
</evidence>
<dbReference type="GO" id="GO:0005886">
    <property type="term" value="C:plasma membrane"/>
    <property type="evidence" value="ECO:0007669"/>
    <property type="project" value="UniProtKB-SubCell"/>
</dbReference>
<feature type="transmembrane region" description="Helical" evidence="13">
    <location>
        <begin position="337"/>
        <end position="355"/>
    </location>
</feature>
<dbReference type="HOGENOM" id="CLU_012893_5_0_9"/>
<dbReference type="eggNOG" id="COG0534">
    <property type="taxonomic scope" value="Bacteria"/>
</dbReference>
<dbReference type="NCBIfam" id="TIGR00797">
    <property type="entry name" value="matE"/>
    <property type="match status" value="1"/>
</dbReference>
<evidence type="ECO:0000256" key="1">
    <source>
        <dbReference type="ARBA" id="ARBA00003408"/>
    </source>
</evidence>
<evidence type="ECO:0000256" key="13">
    <source>
        <dbReference type="SAM" id="Phobius"/>
    </source>
</evidence>
<dbReference type="PANTHER" id="PTHR43298:SF2">
    <property type="entry name" value="FMN_FAD EXPORTER YEEO-RELATED"/>
    <property type="match status" value="1"/>
</dbReference>
<feature type="transmembrane region" description="Helical" evidence="13">
    <location>
        <begin position="35"/>
        <end position="59"/>
    </location>
</feature>
<dbReference type="GO" id="GO:0006811">
    <property type="term" value="P:monoatomic ion transport"/>
    <property type="evidence" value="ECO:0007669"/>
    <property type="project" value="UniProtKB-KW"/>
</dbReference>
<keyword evidence="11 13" id="KW-0472">Membrane</keyword>